<accession>A0A2N4U4C6</accession>
<dbReference type="Proteomes" id="UP000234190">
    <property type="component" value="Unassembled WGS sequence"/>
</dbReference>
<dbReference type="InterPro" id="IPR036388">
    <property type="entry name" value="WH-like_DNA-bd_sf"/>
</dbReference>
<gene>
    <name evidence="6" type="ORF">CR159_11345</name>
</gene>
<dbReference type="GO" id="GO:0043565">
    <property type="term" value="F:sequence-specific DNA binding"/>
    <property type="evidence" value="ECO:0007669"/>
    <property type="project" value="TreeGrafter"/>
</dbReference>
<dbReference type="FunFam" id="1.10.10.10:FF:000038">
    <property type="entry name" value="Glycine cleavage system transcriptional activator"/>
    <property type="match status" value="1"/>
</dbReference>
<keyword evidence="7" id="KW-1185">Reference proteome</keyword>
<feature type="domain" description="HTH lysR-type" evidence="5">
    <location>
        <begin position="11"/>
        <end position="68"/>
    </location>
</feature>
<evidence type="ECO:0000256" key="3">
    <source>
        <dbReference type="ARBA" id="ARBA00023125"/>
    </source>
</evidence>
<sequence>MQRRKMTGRLPPLNALRMFETTARLLSMHKASVALHVTPAAVSKQIQVLEASLDVKLFTRSKRNLQLTPAGEKYYAHISTALNSIRHATREISNVSGMAPLKIRAYTTFSMYWLIPRLSSFHGLYPEINIELTTSIKWIDFEAEDVDAAIRLGDGNWPGFVALPLVPNILTAVCSPELAKSLHKLQDLKQVTLLHTLARPDDWRHWLSSQGYDTMDGFNYRNYESSVLVYQAATKGQGVGIAQQALVQPLVENGDLVYPFPYELDMKSYTYYLVMPGNRPMREELNVFRDWLINSAEVC</sequence>
<dbReference type="PANTHER" id="PTHR30537">
    <property type="entry name" value="HTH-TYPE TRANSCRIPTIONAL REGULATOR"/>
    <property type="match status" value="1"/>
</dbReference>
<evidence type="ECO:0000256" key="2">
    <source>
        <dbReference type="ARBA" id="ARBA00023015"/>
    </source>
</evidence>
<keyword evidence="4" id="KW-0804">Transcription</keyword>
<proteinExistence type="inferred from homology"/>
<dbReference type="InterPro" id="IPR036390">
    <property type="entry name" value="WH_DNA-bd_sf"/>
</dbReference>
<evidence type="ECO:0000256" key="1">
    <source>
        <dbReference type="ARBA" id="ARBA00009437"/>
    </source>
</evidence>
<organism evidence="6 7">
    <name type="scientific">Pollutimonas subterranea</name>
    <dbReference type="NCBI Taxonomy" id="2045210"/>
    <lineage>
        <taxon>Bacteria</taxon>
        <taxon>Pseudomonadati</taxon>
        <taxon>Pseudomonadota</taxon>
        <taxon>Betaproteobacteria</taxon>
        <taxon>Burkholderiales</taxon>
        <taxon>Alcaligenaceae</taxon>
        <taxon>Pollutimonas</taxon>
    </lineage>
</organism>
<evidence type="ECO:0000259" key="5">
    <source>
        <dbReference type="PROSITE" id="PS50931"/>
    </source>
</evidence>
<dbReference type="InterPro" id="IPR005119">
    <property type="entry name" value="LysR_subst-bd"/>
</dbReference>
<evidence type="ECO:0000313" key="7">
    <source>
        <dbReference type="Proteomes" id="UP000234190"/>
    </source>
</evidence>
<name>A0A2N4U4C6_9BURK</name>
<dbReference type="EMBL" id="PDNW01000008">
    <property type="protein sequence ID" value="PLC49872.1"/>
    <property type="molecule type" value="Genomic_DNA"/>
</dbReference>
<dbReference type="Gene3D" id="3.40.190.10">
    <property type="entry name" value="Periplasmic binding protein-like II"/>
    <property type="match status" value="2"/>
</dbReference>
<reference evidence="6 7" key="1">
    <citation type="submission" date="2017-10" db="EMBL/GenBank/DDBJ databases">
        <title>Two draft genome sequences of Pusillimonas sp. strains isolated from a nitrate- and radionuclide-contaminated groundwater in Russia.</title>
        <authorList>
            <person name="Grouzdev D.S."/>
            <person name="Tourova T.P."/>
            <person name="Goeva M.A."/>
            <person name="Babich T.L."/>
            <person name="Sokolova D.S."/>
            <person name="Abdullin R."/>
            <person name="Poltaraus A.B."/>
            <person name="Toshchakov S.V."/>
            <person name="Nazina T.N."/>
        </authorList>
    </citation>
    <scope>NUCLEOTIDE SEQUENCE [LARGE SCALE GENOMIC DNA]</scope>
    <source>
        <strain evidence="6 7">JR1/69-3-13</strain>
    </source>
</reference>
<dbReference type="PROSITE" id="PS50931">
    <property type="entry name" value="HTH_LYSR"/>
    <property type="match status" value="1"/>
</dbReference>
<evidence type="ECO:0000313" key="6">
    <source>
        <dbReference type="EMBL" id="PLC49872.1"/>
    </source>
</evidence>
<dbReference type="Pfam" id="PF00126">
    <property type="entry name" value="HTH_1"/>
    <property type="match status" value="1"/>
</dbReference>
<dbReference type="GO" id="GO:0006351">
    <property type="term" value="P:DNA-templated transcription"/>
    <property type="evidence" value="ECO:0007669"/>
    <property type="project" value="TreeGrafter"/>
</dbReference>
<keyword evidence="2" id="KW-0805">Transcription regulation</keyword>
<dbReference type="Pfam" id="PF03466">
    <property type="entry name" value="LysR_substrate"/>
    <property type="match status" value="1"/>
</dbReference>
<dbReference type="InterPro" id="IPR058163">
    <property type="entry name" value="LysR-type_TF_proteobact-type"/>
</dbReference>
<dbReference type="PANTHER" id="PTHR30537:SF74">
    <property type="entry name" value="HTH-TYPE TRANSCRIPTIONAL REGULATOR TRPI"/>
    <property type="match status" value="1"/>
</dbReference>
<dbReference type="Gene3D" id="1.10.10.10">
    <property type="entry name" value="Winged helix-like DNA-binding domain superfamily/Winged helix DNA-binding domain"/>
    <property type="match status" value="1"/>
</dbReference>
<dbReference type="SUPFAM" id="SSF46785">
    <property type="entry name" value="Winged helix' DNA-binding domain"/>
    <property type="match status" value="1"/>
</dbReference>
<dbReference type="SUPFAM" id="SSF53850">
    <property type="entry name" value="Periplasmic binding protein-like II"/>
    <property type="match status" value="1"/>
</dbReference>
<comment type="caution">
    <text evidence="6">The sequence shown here is derived from an EMBL/GenBank/DDBJ whole genome shotgun (WGS) entry which is preliminary data.</text>
</comment>
<dbReference type="CDD" id="cd08432">
    <property type="entry name" value="PBP2_GcdR_TrpI_HvrB_AmpR_like"/>
    <property type="match status" value="1"/>
</dbReference>
<dbReference type="GO" id="GO:0003700">
    <property type="term" value="F:DNA-binding transcription factor activity"/>
    <property type="evidence" value="ECO:0007669"/>
    <property type="project" value="InterPro"/>
</dbReference>
<dbReference type="AlphaFoldDB" id="A0A2N4U4C6"/>
<comment type="similarity">
    <text evidence="1">Belongs to the LysR transcriptional regulatory family.</text>
</comment>
<keyword evidence="3" id="KW-0238">DNA-binding</keyword>
<dbReference type="InterPro" id="IPR000847">
    <property type="entry name" value="LysR_HTH_N"/>
</dbReference>
<protein>
    <submittedName>
        <fullName evidence="6">Transcriptional regulator</fullName>
    </submittedName>
</protein>
<evidence type="ECO:0000256" key="4">
    <source>
        <dbReference type="ARBA" id="ARBA00023163"/>
    </source>
</evidence>
<dbReference type="NCBIfam" id="NF008352">
    <property type="entry name" value="PRK11139.1"/>
    <property type="match status" value="1"/>
</dbReference>